<keyword evidence="2" id="KW-1185">Reference proteome</keyword>
<reference evidence="1 2" key="2">
    <citation type="journal article" date="2022" name="Mol. Ecol. Resour.">
        <title>The genomes of chicory, endive, great burdock and yacon provide insights into Asteraceae paleo-polyploidization history and plant inulin production.</title>
        <authorList>
            <person name="Fan W."/>
            <person name="Wang S."/>
            <person name="Wang H."/>
            <person name="Wang A."/>
            <person name="Jiang F."/>
            <person name="Liu H."/>
            <person name="Zhao H."/>
            <person name="Xu D."/>
            <person name="Zhang Y."/>
        </authorList>
    </citation>
    <scope>NUCLEOTIDE SEQUENCE [LARGE SCALE GENOMIC DNA]</scope>
    <source>
        <strain evidence="2">cv. Yunnan</strain>
        <tissue evidence="1">Leaves</tissue>
    </source>
</reference>
<reference evidence="2" key="1">
    <citation type="journal article" date="2022" name="Mol. Ecol. Resour.">
        <title>The genomes of chicory, endive, great burdock and yacon provide insights into Asteraceae palaeo-polyploidization history and plant inulin production.</title>
        <authorList>
            <person name="Fan W."/>
            <person name="Wang S."/>
            <person name="Wang H."/>
            <person name="Wang A."/>
            <person name="Jiang F."/>
            <person name="Liu H."/>
            <person name="Zhao H."/>
            <person name="Xu D."/>
            <person name="Zhang Y."/>
        </authorList>
    </citation>
    <scope>NUCLEOTIDE SEQUENCE [LARGE SCALE GENOMIC DNA]</scope>
    <source>
        <strain evidence="2">cv. Yunnan</strain>
    </source>
</reference>
<evidence type="ECO:0000313" key="1">
    <source>
        <dbReference type="EMBL" id="KAI3793488.1"/>
    </source>
</evidence>
<name>A0ACB9HDU8_9ASTR</name>
<comment type="caution">
    <text evidence="1">The sequence shown here is derived from an EMBL/GenBank/DDBJ whole genome shotgun (WGS) entry which is preliminary data.</text>
</comment>
<gene>
    <name evidence="1" type="ORF">L1987_36107</name>
</gene>
<sequence>MDILKQEMLNKKQSLSEETGGRKVFKRSETEQKRIQKRREEKKRDAEAKRLCQNQNQPNSSDSLNPIDSTKTVLTLPKHAVENNEEGSA</sequence>
<organism evidence="1 2">
    <name type="scientific">Smallanthus sonchifolius</name>
    <dbReference type="NCBI Taxonomy" id="185202"/>
    <lineage>
        <taxon>Eukaryota</taxon>
        <taxon>Viridiplantae</taxon>
        <taxon>Streptophyta</taxon>
        <taxon>Embryophyta</taxon>
        <taxon>Tracheophyta</taxon>
        <taxon>Spermatophyta</taxon>
        <taxon>Magnoliopsida</taxon>
        <taxon>eudicotyledons</taxon>
        <taxon>Gunneridae</taxon>
        <taxon>Pentapetalae</taxon>
        <taxon>asterids</taxon>
        <taxon>campanulids</taxon>
        <taxon>Asterales</taxon>
        <taxon>Asteraceae</taxon>
        <taxon>Asteroideae</taxon>
        <taxon>Heliantheae alliance</taxon>
        <taxon>Millerieae</taxon>
        <taxon>Smallanthus</taxon>
    </lineage>
</organism>
<proteinExistence type="predicted"/>
<dbReference type="EMBL" id="CM042029">
    <property type="protein sequence ID" value="KAI3793488.1"/>
    <property type="molecule type" value="Genomic_DNA"/>
</dbReference>
<accession>A0ACB9HDU8</accession>
<protein>
    <submittedName>
        <fullName evidence="1">Uncharacterized protein</fullName>
    </submittedName>
</protein>
<evidence type="ECO:0000313" key="2">
    <source>
        <dbReference type="Proteomes" id="UP001056120"/>
    </source>
</evidence>
<dbReference type="Proteomes" id="UP001056120">
    <property type="component" value="Linkage Group LG12"/>
</dbReference>